<dbReference type="AlphaFoldDB" id="A0A0E0LJJ6"/>
<reference evidence="1" key="1">
    <citation type="submission" date="2015-04" db="UniProtKB">
        <authorList>
            <consortium name="EnsemblPlants"/>
        </authorList>
    </citation>
    <scope>IDENTIFICATION</scope>
</reference>
<keyword evidence="2" id="KW-1185">Reference proteome</keyword>
<sequence>MVARISSRNRRPPYAVEASNSIWRGSSPIGAIGVAGFCADVPLVACRRRRVIRIWNRYRAPLIGFSSISRIGIVHR</sequence>
<protein>
    <submittedName>
        <fullName evidence="1">Uncharacterized protein</fullName>
    </submittedName>
</protein>
<dbReference type="EnsemblPlants" id="OPUNC07G10020.1">
    <property type="protein sequence ID" value="OPUNC07G10020.1"/>
    <property type="gene ID" value="OPUNC07G10020"/>
</dbReference>
<evidence type="ECO:0000313" key="2">
    <source>
        <dbReference type="Proteomes" id="UP000026962"/>
    </source>
</evidence>
<name>A0A0E0LJJ6_ORYPU</name>
<proteinExistence type="predicted"/>
<evidence type="ECO:0000313" key="1">
    <source>
        <dbReference type="EnsemblPlants" id="OPUNC07G10020.1"/>
    </source>
</evidence>
<dbReference type="Gramene" id="OPUNC07G10020.1">
    <property type="protein sequence ID" value="OPUNC07G10020.1"/>
    <property type="gene ID" value="OPUNC07G10020"/>
</dbReference>
<organism evidence="1">
    <name type="scientific">Oryza punctata</name>
    <name type="common">Red rice</name>
    <dbReference type="NCBI Taxonomy" id="4537"/>
    <lineage>
        <taxon>Eukaryota</taxon>
        <taxon>Viridiplantae</taxon>
        <taxon>Streptophyta</taxon>
        <taxon>Embryophyta</taxon>
        <taxon>Tracheophyta</taxon>
        <taxon>Spermatophyta</taxon>
        <taxon>Magnoliopsida</taxon>
        <taxon>Liliopsida</taxon>
        <taxon>Poales</taxon>
        <taxon>Poaceae</taxon>
        <taxon>BOP clade</taxon>
        <taxon>Oryzoideae</taxon>
        <taxon>Oryzeae</taxon>
        <taxon>Oryzinae</taxon>
        <taxon>Oryza</taxon>
    </lineage>
</organism>
<dbReference type="HOGENOM" id="CLU_2658796_0_0_1"/>
<accession>A0A0E0LJJ6</accession>
<reference evidence="1" key="2">
    <citation type="submission" date="2018-05" db="EMBL/GenBank/DDBJ databases">
        <title>OpunRS2 (Oryza punctata Reference Sequence Version 2).</title>
        <authorList>
            <person name="Zhang J."/>
            <person name="Kudrna D."/>
            <person name="Lee S."/>
            <person name="Talag J."/>
            <person name="Welchert J."/>
            <person name="Wing R.A."/>
        </authorList>
    </citation>
    <scope>NUCLEOTIDE SEQUENCE [LARGE SCALE GENOMIC DNA]</scope>
</reference>
<dbReference type="Proteomes" id="UP000026962">
    <property type="component" value="Chromosome 7"/>
</dbReference>